<evidence type="ECO:0000313" key="1">
    <source>
        <dbReference type="EMBL" id="GAI56991.1"/>
    </source>
</evidence>
<accession>X1QQD3</accession>
<dbReference type="EMBL" id="BARV01034106">
    <property type="protein sequence ID" value="GAI56991.1"/>
    <property type="molecule type" value="Genomic_DNA"/>
</dbReference>
<sequence>GKIGDDRAVGPLMLLEEDENLGVQYDAAFAIWMIVGEDDNGCSSGYCWIRVREFR</sequence>
<organism evidence="1">
    <name type="scientific">marine sediment metagenome</name>
    <dbReference type="NCBI Taxonomy" id="412755"/>
    <lineage>
        <taxon>unclassified sequences</taxon>
        <taxon>metagenomes</taxon>
        <taxon>ecological metagenomes</taxon>
    </lineage>
</organism>
<proteinExistence type="predicted"/>
<feature type="non-terminal residue" evidence="1">
    <location>
        <position position="1"/>
    </location>
</feature>
<comment type="caution">
    <text evidence="1">The sequence shown here is derived from an EMBL/GenBank/DDBJ whole genome shotgun (WGS) entry which is preliminary data.</text>
</comment>
<dbReference type="AlphaFoldDB" id="X1QQD3"/>
<name>X1QQD3_9ZZZZ</name>
<protein>
    <submittedName>
        <fullName evidence="1">Uncharacterized protein</fullName>
    </submittedName>
</protein>
<gene>
    <name evidence="1" type="ORF">S06H3_53490</name>
</gene>
<reference evidence="1" key="1">
    <citation type="journal article" date="2014" name="Front. Microbiol.">
        <title>High frequency of phylogenetically diverse reductive dehalogenase-homologous genes in deep subseafloor sedimentary metagenomes.</title>
        <authorList>
            <person name="Kawai M."/>
            <person name="Futagami T."/>
            <person name="Toyoda A."/>
            <person name="Takaki Y."/>
            <person name="Nishi S."/>
            <person name="Hori S."/>
            <person name="Arai W."/>
            <person name="Tsubouchi T."/>
            <person name="Morono Y."/>
            <person name="Uchiyama I."/>
            <person name="Ito T."/>
            <person name="Fujiyama A."/>
            <person name="Inagaki F."/>
            <person name="Takami H."/>
        </authorList>
    </citation>
    <scope>NUCLEOTIDE SEQUENCE</scope>
    <source>
        <strain evidence="1">Expedition CK06-06</strain>
    </source>
</reference>